<name>A0A834ZMS5_TETSI</name>
<dbReference type="OMA" id="KACCTTS"/>
<accession>A0A834ZMS5</accession>
<dbReference type="PANTHER" id="PTHR31175:SF120">
    <property type="entry name" value="OS09G0547100 PROTEIN"/>
    <property type="match status" value="1"/>
</dbReference>
<dbReference type="OrthoDB" id="1904727at2759"/>
<evidence type="ECO:0008006" key="4">
    <source>
        <dbReference type="Google" id="ProtNLM"/>
    </source>
</evidence>
<reference evidence="2 3" key="1">
    <citation type="submission" date="2020-04" db="EMBL/GenBank/DDBJ databases">
        <title>Plant Genome Project.</title>
        <authorList>
            <person name="Zhang R.-G."/>
        </authorList>
    </citation>
    <scope>NUCLEOTIDE SEQUENCE [LARGE SCALE GENOMIC DNA]</scope>
    <source>
        <strain evidence="2">YNK0</strain>
        <tissue evidence="2">Leaf</tissue>
    </source>
</reference>
<dbReference type="Pfam" id="PF02519">
    <property type="entry name" value="Auxin_inducible"/>
    <property type="match status" value="1"/>
</dbReference>
<protein>
    <recommendedName>
        <fullName evidence="4">Small auxin up regulated protein</fullName>
    </recommendedName>
</protein>
<dbReference type="AlphaFoldDB" id="A0A834ZMS5"/>
<organism evidence="2 3">
    <name type="scientific">Tetracentron sinense</name>
    <name type="common">Spur-leaf</name>
    <dbReference type="NCBI Taxonomy" id="13715"/>
    <lineage>
        <taxon>Eukaryota</taxon>
        <taxon>Viridiplantae</taxon>
        <taxon>Streptophyta</taxon>
        <taxon>Embryophyta</taxon>
        <taxon>Tracheophyta</taxon>
        <taxon>Spermatophyta</taxon>
        <taxon>Magnoliopsida</taxon>
        <taxon>Trochodendrales</taxon>
        <taxon>Trochodendraceae</taxon>
        <taxon>Tetracentron</taxon>
    </lineage>
</organism>
<evidence type="ECO:0000256" key="1">
    <source>
        <dbReference type="ARBA" id="ARBA00006974"/>
    </source>
</evidence>
<comment type="similarity">
    <text evidence="1">Belongs to the ARG7 family.</text>
</comment>
<dbReference type="Proteomes" id="UP000655225">
    <property type="component" value="Unassembled WGS sequence"/>
</dbReference>
<keyword evidence="3" id="KW-1185">Reference proteome</keyword>
<evidence type="ECO:0000313" key="2">
    <source>
        <dbReference type="EMBL" id="KAF8410334.1"/>
    </source>
</evidence>
<dbReference type="GO" id="GO:0009733">
    <property type="term" value="P:response to auxin"/>
    <property type="evidence" value="ECO:0007669"/>
    <property type="project" value="InterPro"/>
</dbReference>
<gene>
    <name evidence="2" type="ORF">HHK36_002861</name>
</gene>
<dbReference type="PANTHER" id="PTHR31175">
    <property type="entry name" value="AUXIN-RESPONSIVE FAMILY PROTEIN"/>
    <property type="match status" value="1"/>
</dbReference>
<dbReference type="EMBL" id="JABCRI010000002">
    <property type="protein sequence ID" value="KAF8410334.1"/>
    <property type="molecule type" value="Genomic_DNA"/>
</dbReference>
<proteinExistence type="inferred from homology"/>
<comment type="caution">
    <text evidence="2">The sequence shown here is derived from an EMBL/GenBank/DDBJ whole genome shotgun (WGS) entry which is preliminary data.</text>
</comment>
<dbReference type="InterPro" id="IPR003676">
    <property type="entry name" value="SAUR_fam"/>
</dbReference>
<evidence type="ECO:0000313" key="3">
    <source>
        <dbReference type="Proteomes" id="UP000655225"/>
    </source>
</evidence>
<sequence length="143" mass="16358">MINTKRLVEMVKKWKVASSGRRRISLSTLEGTLKCYRLIADKGHFMVYAETGRRFMVPLHYLDKPIFRELLKMAEVEFGYACNGPITLPCDANFMEFVLSILQNNAPSQMEKALLILVRNERCSSTSVLARGITYCQELPYGD</sequence>